<reference evidence="1 2" key="1">
    <citation type="journal article" date="2021" name="BMC Genomics">
        <title>Datura genome reveals duplications of psychoactive alkaloid biosynthetic genes and high mutation rate following tissue culture.</title>
        <authorList>
            <person name="Rajewski A."/>
            <person name="Carter-House D."/>
            <person name="Stajich J."/>
            <person name="Litt A."/>
        </authorList>
    </citation>
    <scope>NUCLEOTIDE SEQUENCE [LARGE SCALE GENOMIC DNA]</scope>
    <source>
        <strain evidence="1">AR-01</strain>
    </source>
</reference>
<accession>A0ABS8V8I7</accession>
<comment type="caution">
    <text evidence="1">The sequence shown here is derived from an EMBL/GenBank/DDBJ whole genome shotgun (WGS) entry which is preliminary data.</text>
</comment>
<proteinExistence type="predicted"/>
<name>A0ABS8V8I7_DATST</name>
<organism evidence="1 2">
    <name type="scientific">Datura stramonium</name>
    <name type="common">Jimsonweed</name>
    <name type="synonym">Common thornapple</name>
    <dbReference type="NCBI Taxonomy" id="4076"/>
    <lineage>
        <taxon>Eukaryota</taxon>
        <taxon>Viridiplantae</taxon>
        <taxon>Streptophyta</taxon>
        <taxon>Embryophyta</taxon>
        <taxon>Tracheophyta</taxon>
        <taxon>Spermatophyta</taxon>
        <taxon>Magnoliopsida</taxon>
        <taxon>eudicotyledons</taxon>
        <taxon>Gunneridae</taxon>
        <taxon>Pentapetalae</taxon>
        <taxon>asterids</taxon>
        <taxon>lamiids</taxon>
        <taxon>Solanales</taxon>
        <taxon>Solanaceae</taxon>
        <taxon>Solanoideae</taxon>
        <taxon>Datureae</taxon>
        <taxon>Datura</taxon>
    </lineage>
</organism>
<sequence length="140" mass="15789">MGQGGGQLFSRHKVTRLSSILGPSRFAHDMPRTRFMDTNKEALPLTRTLAPPHCSSITRDKEYGLRGGVKGREEQASWSREFRRKSRDAVVEALMGAPTLGARKGRIFPLWRNLYQSLNPVGLKSHNLGLLRRVIESLYS</sequence>
<evidence type="ECO:0000313" key="1">
    <source>
        <dbReference type="EMBL" id="MCD9643154.1"/>
    </source>
</evidence>
<gene>
    <name evidence="1" type="ORF">HAX54_030331</name>
</gene>
<keyword evidence="2" id="KW-1185">Reference proteome</keyword>
<dbReference type="EMBL" id="JACEIK010003797">
    <property type="protein sequence ID" value="MCD9643154.1"/>
    <property type="molecule type" value="Genomic_DNA"/>
</dbReference>
<dbReference type="Proteomes" id="UP000823775">
    <property type="component" value="Unassembled WGS sequence"/>
</dbReference>
<protein>
    <submittedName>
        <fullName evidence="1">Uncharacterized protein</fullName>
    </submittedName>
</protein>
<evidence type="ECO:0000313" key="2">
    <source>
        <dbReference type="Proteomes" id="UP000823775"/>
    </source>
</evidence>